<gene>
    <name evidence="3" type="ORF">KHLLAP_LOCUS10003</name>
</gene>
<accession>A0AAI8VKL0</accession>
<evidence type="ECO:0000313" key="4">
    <source>
        <dbReference type="Proteomes" id="UP001295740"/>
    </source>
</evidence>
<dbReference type="EMBL" id="CAUWAG010000012">
    <property type="protein sequence ID" value="CAJ2509535.1"/>
    <property type="molecule type" value="Genomic_DNA"/>
</dbReference>
<feature type="signal peptide" evidence="1">
    <location>
        <begin position="1"/>
        <end position="21"/>
    </location>
</feature>
<dbReference type="PROSITE" id="PS52006">
    <property type="entry name" value="GH64"/>
    <property type="match status" value="1"/>
</dbReference>
<dbReference type="PANTHER" id="PTHR38165">
    <property type="match status" value="1"/>
</dbReference>
<dbReference type="PANTHER" id="PTHR38165:SF1">
    <property type="entry name" value="GLUCANASE B"/>
    <property type="match status" value="1"/>
</dbReference>
<organism evidence="3 4">
    <name type="scientific">Anthostomella pinea</name>
    <dbReference type="NCBI Taxonomy" id="933095"/>
    <lineage>
        <taxon>Eukaryota</taxon>
        <taxon>Fungi</taxon>
        <taxon>Dikarya</taxon>
        <taxon>Ascomycota</taxon>
        <taxon>Pezizomycotina</taxon>
        <taxon>Sordariomycetes</taxon>
        <taxon>Xylariomycetidae</taxon>
        <taxon>Xylariales</taxon>
        <taxon>Xylariaceae</taxon>
        <taxon>Anthostomella</taxon>
    </lineage>
</organism>
<keyword evidence="4" id="KW-1185">Reference proteome</keyword>
<sequence>MRGLFTLAMATVVSLITPSLAAPIVVNPGGTGSLQISELNTVNGTSFPINAVKADNPLRISVVNNFGGTSMHAWVTGQDTNGVVVMLSTDGTWYYPNPLGSTTPIIINATVAHPLGGLGETTEFTLPDFLISGRIWIADGELTFFTVSSADGNPQLVEPSAANPRDPSANINWGFVELTNTSEGGIYANISFVDFVGLVMGMTLTLNSGEVQKVQGLGAGAIADICNGLKAQSAIDGAEWGHMCVMSEDGTTPLRVMAPNLYLSNNPTAMYDYYTDYTEQVWAKYTNEDLTIQTQVGAGNVTCRVSSTELTCDGDNRGYPKPTTADIWGCNSGPFAILEGDNDIHSAIVPRLCAAFTRTTLLVDGGDVQPSLSSDSYYQQSPTNHYSRLVHEYETDGRGYAFSYDDVNPSSENEAGVVAGANPQVLQLTVGGFSSS</sequence>
<feature type="chain" id="PRO_5042616042" evidence="1">
    <location>
        <begin position="22"/>
        <end position="436"/>
    </location>
</feature>
<comment type="caution">
    <text evidence="3">The sequence shown here is derived from an EMBL/GenBank/DDBJ whole genome shotgun (WGS) entry which is preliminary data.</text>
</comment>
<dbReference type="InterPro" id="IPR042517">
    <property type="entry name" value="Glyco_hydro_64_N_2"/>
</dbReference>
<keyword evidence="1" id="KW-0732">Signal</keyword>
<evidence type="ECO:0000259" key="2">
    <source>
        <dbReference type="PROSITE" id="PS52006"/>
    </source>
</evidence>
<dbReference type="InterPro" id="IPR037398">
    <property type="entry name" value="Glyco_hydro_64_fam"/>
</dbReference>
<dbReference type="InterPro" id="IPR037176">
    <property type="entry name" value="Osmotin/thaumatin-like_sf"/>
</dbReference>
<evidence type="ECO:0000256" key="1">
    <source>
        <dbReference type="SAM" id="SignalP"/>
    </source>
</evidence>
<dbReference type="Pfam" id="PF16483">
    <property type="entry name" value="Glyco_hydro_64"/>
    <property type="match status" value="1"/>
</dbReference>
<protein>
    <submittedName>
        <fullName evidence="3">Uu.00g145610.m01.CDS01</fullName>
    </submittedName>
</protein>
<dbReference type="Proteomes" id="UP001295740">
    <property type="component" value="Unassembled WGS sequence"/>
</dbReference>
<dbReference type="Gene3D" id="3.30.920.50">
    <property type="entry name" value="Beta-1,3-glucanase, C-terminal domain"/>
    <property type="match status" value="1"/>
</dbReference>
<dbReference type="AlphaFoldDB" id="A0AAI8VKL0"/>
<proteinExistence type="predicted"/>
<feature type="domain" description="GH64" evidence="2">
    <location>
        <begin position="55"/>
        <end position="432"/>
    </location>
</feature>
<name>A0AAI8VKL0_9PEZI</name>
<evidence type="ECO:0000313" key="3">
    <source>
        <dbReference type="EMBL" id="CAJ2509535.1"/>
    </source>
</evidence>
<dbReference type="InterPro" id="IPR032477">
    <property type="entry name" value="Glyco_hydro_64"/>
</dbReference>
<reference evidence="3" key="1">
    <citation type="submission" date="2023-10" db="EMBL/GenBank/DDBJ databases">
        <authorList>
            <person name="Hackl T."/>
        </authorList>
    </citation>
    <scope>NUCLEOTIDE SEQUENCE</scope>
</reference>
<dbReference type="Gene3D" id="2.60.110.10">
    <property type="entry name" value="Thaumatin"/>
    <property type="match status" value="1"/>
</dbReference>